<dbReference type="AlphaFoldDB" id="A0A3B1JRT1"/>
<dbReference type="Pfam" id="PF00048">
    <property type="entry name" value="IL8"/>
    <property type="match status" value="1"/>
</dbReference>
<dbReference type="Gene3D" id="2.40.50.40">
    <property type="match status" value="1"/>
</dbReference>
<proteinExistence type="predicted"/>
<reference evidence="6" key="2">
    <citation type="journal article" date="2014" name="Nat. Commun.">
        <title>The cavefish genome reveals candidate genes for eye loss.</title>
        <authorList>
            <person name="McGaugh S.E."/>
            <person name="Gross J.B."/>
            <person name="Aken B."/>
            <person name="Blin M."/>
            <person name="Borowsky R."/>
            <person name="Chalopin D."/>
            <person name="Hinaux H."/>
            <person name="Jeffery W.R."/>
            <person name="Keene A."/>
            <person name="Ma L."/>
            <person name="Minx P."/>
            <person name="Murphy D."/>
            <person name="O'Quin K.E."/>
            <person name="Retaux S."/>
            <person name="Rohner N."/>
            <person name="Searle S.M."/>
            <person name="Stahl B.A."/>
            <person name="Tabin C."/>
            <person name="Volff J.N."/>
            <person name="Yoshizawa M."/>
            <person name="Warren W.C."/>
        </authorList>
    </citation>
    <scope>NUCLEOTIDE SEQUENCE [LARGE SCALE GENOMIC DNA]</scope>
    <source>
        <strain evidence="6">female</strain>
    </source>
</reference>
<feature type="domain" description="Chemokine interleukin-8-like" evidence="4">
    <location>
        <begin position="36"/>
        <end position="93"/>
    </location>
</feature>
<dbReference type="GO" id="GO:0006955">
    <property type="term" value="P:immune response"/>
    <property type="evidence" value="ECO:0007669"/>
    <property type="project" value="InterPro"/>
</dbReference>
<dbReference type="KEGG" id="amex:103030769"/>
<evidence type="ECO:0000259" key="4">
    <source>
        <dbReference type="Pfam" id="PF00048"/>
    </source>
</evidence>
<accession>A0A3B1JRT1</accession>
<reference evidence="6" key="1">
    <citation type="submission" date="2013-03" db="EMBL/GenBank/DDBJ databases">
        <authorList>
            <person name="Jeffery W."/>
            <person name="Warren W."/>
            <person name="Wilson R.K."/>
        </authorList>
    </citation>
    <scope>NUCLEOTIDE SEQUENCE</scope>
    <source>
        <strain evidence="6">female</strain>
    </source>
</reference>
<keyword evidence="1" id="KW-0202">Cytokine</keyword>
<dbReference type="OMA" id="YVPGRCL"/>
<keyword evidence="3" id="KW-0732">Signal</keyword>
<dbReference type="SUPFAM" id="SSF54117">
    <property type="entry name" value="Interleukin 8-like chemokines"/>
    <property type="match status" value="1"/>
</dbReference>
<feature type="signal peptide" evidence="3">
    <location>
        <begin position="1"/>
        <end position="25"/>
    </location>
</feature>
<reference evidence="5" key="3">
    <citation type="submission" date="2025-08" db="UniProtKB">
        <authorList>
            <consortium name="Ensembl"/>
        </authorList>
    </citation>
    <scope>IDENTIFICATION</scope>
</reference>
<dbReference type="GO" id="GO:0005615">
    <property type="term" value="C:extracellular space"/>
    <property type="evidence" value="ECO:0007669"/>
    <property type="project" value="UniProtKB-KW"/>
</dbReference>
<dbReference type="PANTHER" id="PTHR12015">
    <property type="entry name" value="SMALL INDUCIBLE CYTOKINE A"/>
    <property type="match status" value="1"/>
</dbReference>
<feature type="region of interest" description="Disordered" evidence="2">
    <location>
        <begin position="104"/>
        <end position="127"/>
    </location>
</feature>
<evidence type="ECO:0000313" key="6">
    <source>
        <dbReference type="Proteomes" id="UP000018467"/>
    </source>
</evidence>
<dbReference type="InterPro" id="IPR036048">
    <property type="entry name" value="Interleukin_8-like_sf"/>
</dbReference>
<feature type="compositionally biased region" description="Basic residues" evidence="2">
    <location>
        <begin position="107"/>
        <end position="127"/>
    </location>
</feature>
<evidence type="ECO:0000256" key="2">
    <source>
        <dbReference type="SAM" id="MobiDB-lite"/>
    </source>
</evidence>
<feature type="chain" id="PRO_5017281322" evidence="3">
    <location>
        <begin position="26"/>
        <end position="127"/>
    </location>
</feature>
<organism evidence="5 6">
    <name type="scientific">Astyanax mexicanus</name>
    <name type="common">Blind cave fish</name>
    <name type="synonym">Astyanax fasciatus mexicanus</name>
    <dbReference type="NCBI Taxonomy" id="7994"/>
    <lineage>
        <taxon>Eukaryota</taxon>
        <taxon>Metazoa</taxon>
        <taxon>Chordata</taxon>
        <taxon>Craniata</taxon>
        <taxon>Vertebrata</taxon>
        <taxon>Euteleostomi</taxon>
        <taxon>Actinopterygii</taxon>
        <taxon>Neopterygii</taxon>
        <taxon>Teleostei</taxon>
        <taxon>Ostariophysi</taxon>
        <taxon>Characiformes</taxon>
        <taxon>Characoidei</taxon>
        <taxon>Acestrorhamphidae</taxon>
        <taxon>Acestrorhamphinae</taxon>
        <taxon>Astyanax</taxon>
    </lineage>
</organism>
<dbReference type="InterPro" id="IPR001811">
    <property type="entry name" value="Chemokine_IL8-like_dom"/>
</dbReference>
<dbReference type="GeneTree" id="ENSGT00600000085077"/>
<dbReference type="PANTHER" id="PTHR12015:SF210">
    <property type="entry name" value="C-X-C MOTIF CHEMOKINE 9"/>
    <property type="match status" value="1"/>
</dbReference>
<dbReference type="Bgee" id="ENSAMXG00000034584">
    <property type="expression patterns" value="Expressed in pharyngeal gill and 14 other cell types or tissues"/>
</dbReference>
<dbReference type="GO" id="GO:0008009">
    <property type="term" value="F:chemokine activity"/>
    <property type="evidence" value="ECO:0007669"/>
    <property type="project" value="InterPro"/>
</dbReference>
<evidence type="ECO:0000313" key="5">
    <source>
        <dbReference type="Ensembl" id="ENSAMXP00000044555.1"/>
    </source>
</evidence>
<dbReference type="GeneID" id="103030769"/>
<sequence>MSCTVHIRPALLALGLCVLCTLLAAQPGDGQHVPVRCVCHKPLKKVQKQLSDLEVYLKRPGCHKDEIIVTVKESGKKVCLSPDGDQGKRILTCWHEMEKTKGDVKQCLKRRRRRPRRKHTRSKKKTL</sequence>
<dbReference type="InParanoid" id="A0A3B1JRT1"/>
<evidence type="ECO:0000256" key="3">
    <source>
        <dbReference type="SAM" id="SignalP"/>
    </source>
</evidence>
<evidence type="ECO:0000256" key="1">
    <source>
        <dbReference type="ARBA" id="ARBA00022514"/>
    </source>
</evidence>
<dbReference type="FunCoup" id="A0A3B1JRT1">
    <property type="interactions" value="153"/>
</dbReference>
<dbReference type="InterPro" id="IPR039809">
    <property type="entry name" value="Chemokine_b/g/d"/>
</dbReference>
<dbReference type="RefSeq" id="XP_007249591.1">
    <property type="nucleotide sequence ID" value="XM_007249529.4"/>
</dbReference>
<dbReference type="Proteomes" id="UP000018467">
    <property type="component" value="Unassembled WGS sequence"/>
</dbReference>
<reference evidence="5" key="4">
    <citation type="submission" date="2025-09" db="UniProtKB">
        <authorList>
            <consortium name="Ensembl"/>
        </authorList>
    </citation>
    <scope>IDENTIFICATION</scope>
</reference>
<name>A0A3B1JRT1_ASTMX</name>
<dbReference type="Ensembl" id="ENSAMXT00000037493.1">
    <property type="protein sequence ID" value="ENSAMXP00000044555.1"/>
    <property type="gene ID" value="ENSAMXG00000034584.1"/>
</dbReference>
<protein>
    <submittedName>
        <fullName evidence="5">Uncharacterized LOC103030769</fullName>
    </submittedName>
</protein>
<keyword evidence="6" id="KW-1185">Reference proteome</keyword>
<dbReference type="STRING" id="7994.ENSAMXP00000044555"/>
<dbReference type="CTD" id="101883994"/>